<dbReference type="Pfam" id="PF08240">
    <property type="entry name" value="ADH_N"/>
    <property type="match status" value="1"/>
</dbReference>
<sequence length="356" mass="38186">MASLPESIKAQVLREYNQPYTLETVPVPSISTPQQVLIKVNAAGYYHTDAALAVGHRRGDPRKFAHIGGHEMAGTVIKSSETPSSVAEGLMGVRAGVPGRVTIYKAIKQCGLQSGQRLGIVGCGGGLGHLGLQLVDRMRLKVTGVDATDAAIALATSLDTKADLVDARTTSSAEVVTKIGAEDGNLDVDKANMGVDVVIILSESQISSDYGISLLRNHGICIVLSLPEPGFRVSPIDLIFRGITVKGTILGTDEVLQETVTFTAKHNIRPKRKVFPLEDLNLLVTEHEKAMGGKLVHDLSSCNVQSLDYCIRQWALLEVVKVGAQLIETANTNDNPISHGRIKLAVVRTPSQRHLR</sequence>
<dbReference type="InterPro" id="IPR013154">
    <property type="entry name" value="ADH-like_N"/>
</dbReference>
<evidence type="ECO:0000313" key="9">
    <source>
        <dbReference type="Proteomes" id="UP000308133"/>
    </source>
</evidence>
<dbReference type="Gene3D" id="3.40.50.720">
    <property type="entry name" value="NAD(P)-binding Rossmann-like Domain"/>
    <property type="match status" value="1"/>
</dbReference>
<keyword evidence="5" id="KW-0560">Oxidoreductase</keyword>
<dbReference type="PANTHER" id="PTHR42940">
    <property type="entry name" value="ALCOHOL DEHYDROGENASE 1-RELATED"/>
    <property type="match status" value="1"/>
</dbReference>
<dbReference type="Pfam" id="PF00107">
    <property type="entry name" value="ADH_zinc_N"/>
    <property type="match status" value="1"/>
</dbReference>
<dbReference type="Gene3D" id="3.90.180.10">
    <property type="entry name" value="Medium-chain alcohol dehydrogenases, catalytic domain"/>
    <property type="match status" value="2"/>
</dbReference>
<keyword evidence="4" id="KW-0862">Zinc</keyword>
<evidence type="ECO:0000256" key="5">
    <source>
        <dbReference type="ARBA" id="ARBA00023002"/>
    </source>
</evidence>
<dbReference type="InterPro" id="IPR011032">
    <property type="entry name" value="GroES-like_sf"/>
</dbReference>
<dbReference type="InterPro" id="IPR013149">
    <property type="entry name" value="ADH-like_C"/>
</dbReference>
<feature type="domain" description="Alcohol dehydrogenase-like C-terminal" evidence="6">
    <location>
        <begin position="126"/>
        <end position="262"/>
    </location>
</feature>
<dbReference type="PANTHER" id="PTHR42940:SF8">
    <property type="entry name" value="VACUOLAR PROTEIN SORTING-ASSOCIATED PROTEIN 11"/>
    <property type="match status" value="1"/>
</dbReference>
<dbReference type="Proteomes" id="UP000308133">
    <property type="component" value="Unassembled WGS sequence"/>
</dbReference>
<dbReference type="GO" id="GO:0004022">
    <property type="term" value="F:alcohol dehydrogenase (NAD+) activity"/>
    <property type="evidence" value="ECO:0007669"/>
    <property type="project" value="TreeGrafter"/>
</dbReference>
<dbReference type="AlphaFoldDB" id="A0A4U7AWA4"/>
<evidence type="ECO:0000256" key="2">
    <source>
        <dbReference type="ARBA" id="ARBA00008072"/>
    </source>
</evidence>
<protein>
    <submittedName>
        <fullName evidence="8">Alcohol dehydrogenase-like protein 5</fullName>
    </submittedName>
</protein>
<dbReference type="GO" id="GO:0005737">
    <property type="term" value="C:cytoplasm"/>
    <property type="evidence" value="ECO:0007669"/>
    <property type="project" value="TreeGrafter"/>
</dbReference>
<name>A0A4U7AWA4_9PEZI</name>
<dbReference type="InterPro" id="IPR036291">
    <property type="entry name" value="NAD(P)-bd_dom_sf"/>
</dbReference>
<comment type="caution">
    <text evidence="8">The sequence shown here is derived from an EMBL/GenBank/DDBJ whole genome shotgun (WGS) entry which is preliminary data.</text>
</comment>
<keyword evidence="3" id="KW-0479">Metal-binding</keyword>
<reference evidence="8 9" key="1">
    <citation type="submission" date="2018-02" db="EMBL/GenBank/DDBJ databases">
        <title>Draft genome sequences of Elsinoe sp., causing black scab on jojoba.</title>
        <authorList>
            <person name="Stodart B."/>
            <person name="Jeffress S."/>
            <person name="Ash G."/>
            <person name="Arun Chinnappa K."/>
        </authorList>
    </citation>
    <scope>NUCLEOTIDE SEQUENCE [LARGE SCALE GENOMIC DNA]</scope>
    <source>
        <strain evidence="8 9">Hillstone_2</strain>
    </source>
</reference>
<accession>A0A4U7AWA4</accession>
<dbReference type="SUPFAM" id="SSF51735">
    <property type="entry name" value="NAD(P)-binding Rossmann-fold domains"/>
    <property type="match status" value="1"/>
</dbReference>
<dbReference type="GO" id="GO:0046872">
    <property type="term" value="F:metal ion binding"/>
    <property type="evidence" value="ECO:0007669"/>
    <property type="project" value="UniProtKB-KW"/>
</dbReference>
<evidence type="ECO:0000256" key="3">
    <source>
        <dbReference type="ARBA" id="ARBA00022723"/>
    </source>
</evidence>
<dbReference type="SUPFAM" id="SSF50129">
    <property type="entry name" value="GroES-like"/>
    <property type="match status" value="1"/>
</dbReference>
<dbReference type="EMBL" id="PTQR01000081">
    <property type="protein sequence ID" value="TKX21475.1"/>
    <property type="molecule type" value="Genomic_DNA"/>
</dbReference>
<evidence type="ECO:0000259" key="6">
    <source>
        <dbReference type="Pfam" id="PF00107"/>
    </source>
</evidence>
<proteinExistence type="inferred from homology"/>
<comment type="similarity">
    <text evidence="2">Belongs to the zinc-containing alcohol dehydrogenase family.</text>
</comment>
<organism evidence="8 9">
    <name type="scientific">Elsinoe australis</name>
    <dbReference type="NCBI Taxonomy" id="40998"/>
    <lineage>
        <taxon>Eukaryota</taxon>
        <taxon>Fungi</taxon>
        <taxon>Dikarya</taxon>
        <taxon>Ascomycota</taxon>
        <taxon>Pezizomycotina</taxon>
        <taxon>Dothideomycetes</taxon>
        <taxon>Dothideomycetidae</taxon>
        <taxon>Myriangiales</taxon>
        <taxon>Elsinoaceae</taxon>
        <taxon>Elsinoe</taxon>
    </lineage>
</organism>
<comment type="cofactor">
    <cofactor evidence="1">
        <name>Zn(2+)</name>
        <dbReference type="ChEBI" id="CHEBI:29105"/>
    </cofactor>
</comment>
<feature type="domain" description="Alcohol dehydrogenase-like N-terminal" evidence="7">
    <location>
        <begin position="33"/>
        <end position="89"/>
    </location>
</feature>
<evidence type="ECO:0000256" key="4">
    <source>
        <dbReference type="ARBA" id="ARBA00022833"/>
    </source>
</evidence>
<gene>
    <name evidence="8" type="ORF">C1H76_6549</name>
</gene>
<evidence type="ECO:0000313" key="8">
    <source>
        <dbReference type="EMBL" id="TKX21475.1"/>
    </source>
</evidence>
<evidence type="ECO:0000259" key="7">
    <source>
        <dbReference type="Pfam" id="PF08240"/>
    </source>
</evidence>
<evidence type="ECO:0000256" key="1">
    <source>
        <dbReference type="ARBA" id="ARBA00001947"/>
    </source>
</evidence>